<dbReference type="InterPro" id="IPR037069">
    <property type="entry name" value="AcylCoA_DH/ox_N_sf"/>
</dbReference>
<comment type="caution">
    <text evidence="2">The sequence shown here is derived from an EMBL/GenBank/DDBJ whole genome shotgun (WGS) entry which is preliminary data.</text>
</comment>
<gene>
    <name evidence="2" type="ORF">CAL22_12790</name>
</gene>
<sequence length="358" mass="37192">MGAGKVFVGAALAQWLNEHAATLDSEPGAGAQLLPRLASEGLFGLGVATEFGGRAGSDIGHAIEAIAELASHSLTAAFVAWAQRVVIETVARGANKPLADACLPDLLAGRLAGASGLSNAIKSLSGIDSLRIHASETPRGWKLNGRIDWITNARPEGFLATAATSLPDGSMAIVALRSETEGLVRHPDLPLLGLRASSTCALDLNNLVLTPAGLIHLDARQVLPGLRPVLVGLQCGLAIGLARASLRAAEPGQAAVLGQARQHLAGNLQALSAELVQGVRQARFIQQPARLFALRIALAELAQQAAELELQAAGGKAWLQSDTNGFARRWREAAFLPVVTPSLVQLKTELARLAAQSA</sequence>
<dbReference type="AlphaFoldDB" id="A0A261VB14"/>
<accession>A0A261VB14</accession>
<dbReference type="PANTHER" id="PTHR43884">
    <property type="entry name" value="ACYL-COA DEHYDROGENASE"/>
    <property type="match status" value="1"/>
</dbReference>
<dbReference type="Gene3D" id="1.10.540.10">
    <property type="entry name" value="Acyl-CoA dehydrogenase/oxidase, N-terminal domain"/>
    <property type="match status" value="1"/>
</dbReference>
<dbReference type="GO" id="GO:0050660">
    <property type="term" value="F:flavin adenine dinucleotide binding"/>
    <property type="evidence" value="ECO:0007669"/>
    <property type="project" value="InterPro"/>
</dbReference>
<dbReference type="Proteomes" id="UP000216429">
    <property type="component" value="Unassembled WGS sequence"/>
</dbReference>
<feature type="domain" description="Acyl-CoA dehydrogenase/oxidase N-terminal" evidence="1">
    <location>
        <begin position="14"/>
        <end position="109"/>
    </location>
</feature>
<dbReference type="Gene3D" id="2.40.110.10">
    <property type="entry name" value="Butyryl-CoA Dehydrogenase, subunit A, domain 2"/>
    <property type="match status" value="1"/>
</dbReference>
<dbReference type="EMBL" id="NEVU01000003">
    <property type="protein sequence ID" value="OZI70780.1"/>
    <property type="molecule type" value="Genomic_DNA"/>
</dbReference>
<keyword evidence="3" id="KW-1185">Reference proteome</keyword>
<dbReference type="InterPro" id="IPR013786">
    <property type="entry name" value="AcylCoA_DH/ox_N"/>
</dbReference>
<evidence type="ECO:0000313" key="3">
    <source>
        <dbReference type="Proteomes" id="UP000216429"/>
    </source>
</evidence>
<proteinExistence type="predicted"/>
<dbReference type="PANTHER" id="PTHR43884:SF12">
    <property type="entry name" value="ISOVALERYL-COA DEHYDROGENASE, MITOCHONDRIAL-RELATED"/>
    <property type="match status" value="1"/>
</dbReference>
<dbReference type="Pfam" id="PF02771">
    <property type="entry name" value="Acyl-CoA_dh_N"/>
    <property type="match status" value="1"/>
</dbReference>
<protein>
    <submittedName>
        <fullName evidence="2">Acyl-CoA dehydrogenase</fullName>
    </submittedName>
</protein>
<evidence type="ECO:0000259" key="1">
    <source>
        <dbReference type="Pfam" id="PF02771"/>
    </source>
</evidence>
<dbReference type="InterPro" id="IPR046373">
    <property type="entry name" value="Acyl-CoA_Oxase/DH_mid-dom_sf"/>
</dbReference>
<organism evidence="2 3">
    <name type="scientific">Bordetella genomosp. 12</name>
    <dbReference type="NCBI Taxonomy" id="463035"/>
    <lineage>
        <taxon>Bacteria</taxon>
        <taxon>Pseudomonadati</taxon>
        <taxon>Pseudomonadota</taxon>
        <taxon>Betaproteobacteria</taxon>
        <taxon>Burkholderiales</taxon>
        <taxon>Alcaligenaceae</taxon>
        <taxon>Bordetella</taxon>
    </lineage>
</organism>
<dbReference type="GO" id="GO:0003995">
    <property type="term" value="F:acyl-CoA dehydrogenase activity"/>
    <property type="evidence" value="ECO:0007669"/>
    <property type="project" value="TreeGrafter"/>
</dbReference>
<name>A0A261VB14_9BORD</name>
<dbReference type="SUPFAM" id="SSF56645">
    <property type="entry name" value="Acyl-CoA dehydrogenase NM domain-like"/>
    <property type="match status" value="1"/>
</dbReference>
<evidence type="ECO:0000313" key="2">
    <source>
        <dbReference type="EMBL" id="OZI70780.1"/>
    </source>
</evidence>
<reference evidence="3" key="1">
    <citation type="submission" date="2017-05" db="EMBL/GenBank/DDBJ databases">
        <title>Complete and WGS of Bordetella genogroups.</title>
        <authorList>
            <person name="Spilker T."/>
            <person name="Lipuma J."/>
        </authorList>
    </citation>
    <scope>NUCLEOTIDE SEQUENCE [LARGE SCALE GENOMIC DNA]</scope>
    <source>
        <strain evidence="3">AU6712</strain>
    </source>
</reference>
<dbReference type="InterPro" id="IPR009100">
    <property type="entry name" value="AcylCoA_DH/oxidase_NM_dom_sf"/>
</dbReference>